<protein>
    <submittedName>
        <fullName evidence="1">Uncharacterized protein</fullName>
    </submittedName>
</protein>
<keyword evidence="2" id="KW-1185">Reference proteome</keyword>
<proteinExistence type="predicted"/>
<dbReference type="AlphaFoldDB" id="A0AA39GF49"/>
<evidence type="ECO:0000313" key="2">
    <source>
        <dbReference type="Proteomes" id="UP001175261"/>
    </source>
</evidence>
<dbReference type="EMBL" id="JAPDFR010000006">
    <property type="protein sequence ID" value="KAK0385814.1"/>
    <property type="molecule type" value="Genomic_DNA"/>
</dbReference>
<reference evidence="1" key="1">
    <citation type="submission" date="2022-10" db="EMBL/GenBank/DDBJ databases">
        <title>Determination and structural analysis of whole genome sequence of Sarocladium strictum F4-1.</title>
        <authorList>
            <person name="Hu L."/>
            <person name="Jiang Y."/>
        </authorList>
    </citation>
    <scope>NUCLEOTIDE SEQUENCE</scope>
    <source>
        <strain evidence="1">F4-1</strain>
    </source>
</reference>
<name>A0AA39GF49_SARSR</name>
<accession>A0AA39GF49</accession>
<sequence>MMFLATPWPAYIVGTSCIGRGCFAISNPRPEYRRTGLALEGASASDPRSGLVSPLMLFKGIREVSYGLTIILLQRRGLDDALTLFALVLAGVRVADGVVVWWKGGEGLRHQSVGHFMAGAVMAFWGWRRGLLKDVLPLMHDLRAGGFNPPFSY</sequence>
<dbReference type="Proteomes" id="UP001175261">
    <property type="component" value="Unassembled WGS sequence"/>
</dbReference>
<dbReference type="Pfam" id="PF14087">
    <property type="entry name" value="DUF4267"/>
    <property type="match status" value="1"/>
</dbReference>
<gene>
    <name evidence="1" type="ORF">NLU13_6991</name>
</gene>
<evidence type="ECO:0000313" key="1">
    <source>
        <dbReference type="EMBL" id="KAK0385814.1"/>
    </source>
</evidence>
<organism evidence="1 2">
    <name type="scientific">Sarocladium strictum</name>
    <name type="common">Black bundle disease fungus</name>
    <name type="synonym">Acremonium strictum</name>
    <dbReference type="NCBI Taxonomy" id="5046"/>
    <lineage>
        <taxon>Eukaryota</taxon>
        <taxon>Fungi</taxon>
        <taxon>Dikarya</taxon>
        <taxon>Ascomycota</taxon>
        <taxon>Pezizomycotina</taxon>
        <taxon>Sordariomycetes</taxon>
        <taxon>Hypocreomycetidae</taxon>
        <taxon>Hypocreales</taxon>
        <taxon>Sarocladiaceae</taxon>
        <taxon>Sarocladium</taxon>
    </lineage>
</organism>
<dbReference type="InterPro" id="IPR025363">
    <property type="entry name" value="DUF4267"/>
</dbReference>
<comment type="caution">
    <text evidence="1">The sequence shown here is derived from an EMBL/GenBank/DDBJ whole genome shotgun (WGS) entry which is preliminary data.</text>
</comment>